<feature type="region of interest" description="Disordered" evidence="1">
    <location>
        <begin position="1"/>
        <end position="39"/>
    </location>
</feature>
<dbReference type="InterPro" id="IPR050292">
    <property type="entry name" value="Glutamine_Synthetase"/>
</dbReference>
<evidence type="ECO:0000256" key="1">
    <source>
        <dbReference type="SAM" id="MobiDB-lite"/>
    </source>
</evidence>
<dbReference type="SUPFAM" id="SSF55931">
    <property type="entry name" value="Glutamine synthetase/guanido kinase"/>
    <property type="match status" value="1"/>
</dbReference>
<sequence>MKRQQHSGDVGCLHTGRGSKSGQQEGDWNRAGSHCNDSTKLMRNDRGLAVIQTTVEKLQVKHKDHIAAYGEGNKRRLARKHESGTINTFSWGIANCGPSVRVGGVI</sequence>
<name>A0A6D2HZQ6_9BRAS</name>
<dbReference type="EMBL" id="CACVBM020000643">
    <property type="protein sequence ID" value="CAA7021651.1"/>
    <property type="molecule type" value="Genomic_DNA"/>
</dbReference>
<dbReference type="PANTHER" id="PTHR20852:SF86">
    <property type="entry name" value="GLUTAMINE SYNTHETASE CYTOSOLIC ISOZYME 1-3"/>
    <property type="match status" value="1"/>
</dbReference>
<comment type="caution">
    <text evidence="2">The sequence shown here is derived from an EMBL/GenBank/DDBJ whole genome shotgun (WGS) entry which is preliminary data.</text>
</comment>
<dbReference type="GO" id="GO:0006542">
    <property type="term" value="P:glutamine biosynthetic process"/>
    <property type="evidence" value="ECO:0007669"/>
    <property type="project" value="TreeGrafter"/>
</dbReference>
<reference evidence="2" key="1">
    <citation type="submission" date="2020-01" db="EMBL/GenBank/DDBJ databases">
        <authorList>
            <person name="Mishra B."/>
        </authorList>
    </citation>
    <scope>NUCLEOTIDE SEQUENCE [LARGE SCALE GENOMIC DNA]</scope>
</reference>
<dbReference type="InterPro" id="IPR014746">
    <property type="entry name" value="Gln_synth/guanido_kin_cat_dom"/>
</dbReference>
<dbReference type="Gene3D" id="3.30.590.10">
    <property type="entry name" value="Glutamine synthetase/guanido kinase, catalytic domain"/>
    <property type="match status" value="1"/>
</dbReference>
<evidence type="ECO:0000313" key="3">
    <source>
        <dbReference type="Proteomes" id="UP000467841"/>
    </source>
</evidence>
<accession>A0A6D2HZQ6</accession>
<dbReference type="AlphaFoldDB" id="A0A6D2HZQ6"/>
<dbReference type="Proteomes" id="UP000467841">
    <property type="component" value="Unassembled WGS sequence"/>
</dbReference>
<evidence type="ECO:0000313" key="2">
    <source>
        <dbReference type="EMBL" id="CAA7021651.1"/>
    </source>
</evidence>
<gene>
    <name evidence="2" type="ORF">MERR_LOCUS8886</name>
</gene>
<proteinExistence type="predicted"/>
<keyword evidence="3" id="KW-1185">Reference proteome</keyword>
<dbReference type="PANTHER" id="PTHR20852">
    <property type="entry name" value="GLUTAMINE SYNTHETASE"/>
    <property type="match status" value="1"/>
</dbReference>
<dbReference type="OrthoDB" id="1936100at2759"/>
<dbReference type="GO" id="GO:0005737">
    <property type="term" value="C:cytoplasm"/>
    <property type="evidence" value="ECO:0007669"/>
    <property type="project" value="TreeGrafter"/>
</dbReference>
<protein>
    <submittedName>
        <fullName evidence="2">Uncharacterized protein</fullName>
    </submittedName>
</protein>
<organism evidence="2 3">
    <name type="scientific">Microthlaspi erraticum</name>
    <dbReference type="NCBI Taxonomy" id="1685480"/>
    <lineage>
        <taxon>Eukaryota</taxon>
        <taxon>Viridiplantae</taxon>
        <taxon>Streptophyta</taxon>
        <taxon>Embryophyta</taxon>
        <taxon>Tracheophyta</taxon>
        <taxon>Spermatophyta</taxon>
        <taxon>Magnoliopsida</taxon>
        <taxon>eudicotyledons</taxon>
        <taxon>Gunneridae</taxon>
        <taxon>Pentapetalae</taxon>
        <taxon>rosids</taxon>
        <taxon>malvids</taxon>
        <taxon>Brassicales</taxon>
        <taxon>Brassicaceae</taxon>
        <taxon>Coluteocarpeae</taxon>
        <taxon>Microthlaspi</taxon>
    </lineage>
</organism>
<dbReference type="GO" id="GO:0004356">
    <property type="term" value="F:glutamine synthetase activity"/>
    <property type="evidence" value="ECO:0007669"/>
    <property type="project" value="TreeGrafter"/>
</dbReference>